<name>A0AAW4GIM1_9GAMM</name>
<reference evidence="3" key="1">
    <citation type="submission" date="2021-01" db="EMBL/GenBank/DDBJ databases">
        <title>Stenotrophomonas maltophilia.</title>
        <authorList>
            <person name="Yu Y."/>
        </authorList>
    </citation>
    <scope>NUCLEOTIDE SEQUENCE [LARGE SCALE GENOMIC DNA]</scope>
    <source>
        <strain evidence="3">As-6</strain>
    </source>
</reference>
<dbReference type="EMBL" id="JAFFTB010000021">
    <property type="protein sequence ID" value="MBM9938958.1"/>
    <property type="molecule type" value="Genomic_DNA"/>
</dbReference>
<protein>
    <recommendedName>
        <fullName evidence="5">DUF3847 domain-containing protein</fullName>
    </recommendedName>
</protein>
<evidence type="ECO:0000313" key="1">
    <source>
        <dbReference type="EMBL" id="MBM9913877.1"/>
    </source>
</evidence>
<evidence type="ECO:0008006" key="5">
    <source>
        <dbReference type="Google" id="ProtNLM"/>
    </source>
</evidence>
<dbReference type="AlphaFoldDB" id="A0AAW4GIM1"/>
<keyword evidence="3" id="KW-1185">Reference proteome</keyword>
<dbReference type="EMBL" id="JAFFTA010000017">
    <property type="protein sequence ID" value="MBM9913877.1"/>
    <property type="molecule type" value="Genomic_DNA"/>
</dbReference>
<reference evidence="1" key="2">
    <citation type="submission" date="2021-01" db="EMBL/GenBank/DDBJ databases">
        <authorList>
            <person name="Yu Y."/>
        </authorList>
    </citation>
    <scope>NUCLEOTIDE SEQUENCE</scope>
    <source>
        <strain evidence="1">As-5</strain>
        <strain evidence="2">As-6</strain>
    </source>
</reference>
<proteinExistence type="predicted"/>
<organism evidence="1 4">
    <name type="scientific">Stenotrophomonas lactitubi</name>
    <dbReference type="NCBI Taxonomy" id="2045214"/>
    <lineage>
        <taxon>Bacteria</taxon>
        <taxon>Pseudomonadati</taxon>
        <taxon>Pseudomonadota</taxon>
        <taxon>Gammaproteobacteria</taxon>
        <taxon>Lysobacterales</taxon>
        <taxon>Lysobacteraceae</taxon>
        <taxon>Stenotrophomonas</taxon>
    </lineage>
</organism>
<dbReference type="Proteomes" id="UP000749453">
    <property type="component" value="Unassembled WGS sequence"/>
</dbReference>
<dbReference type="Proteomes" id="UP000784064">
    <property type="component" value="Unassembled WGS sequence"/>
</dbReference>
<sequence length="84" mass="9854">MTGPTHYHQRIQRATERLAQLQARNLLANHRQTAKMKNEKKRAEIRRRGEIADIVFATGAHMLSDEDLTQALQDFMERQHHVTH</sequence>
<dbReference type="RefSeq" id="WP_205404855.1">
    <property type="nucleotide sequence ID" value="NZ_JAFFTA010000017.1"/>
</dbReference>
<comment type="caution">
    <text evidence="1">The sequence shown here is derived from an EMBL/GenBank/DDBJ whole genome shotgun (WGS) entry which is preliminary data.</text>
</comment>
<accession>A0AAW4GIM1</accession>
<evidence type="ECO:0000313" key="3">
    <source>
        <dbReference type="Proteomes" id="UP000749453"/>
    </source>
</evidence>
<evidence type="ECO:0000313" key="2">
    <source>
        <dbReference type="EMBL" id="MBM9938958.1"/>
    </source>
</evidence>
<gene>
    <name evidence="1" type="ORF">JJW18_10365</name>
    <name evidence="2" type="ORF">JJW19_12485</name>
</gene>
<evidence type="ECO:0000313" key="4">
    <source>
        <dbReference type="Proteomes" id="UP000784064"/>
    </source>
</evidence>